<dbReference type="AlphaFoldDB" id="A0A3S1DSN1"/>
<keyword evidence="3" id="KW-1133">Transmembrane helix</keyword>
<dbReference type="SUPFAM" id="SSF58104">
    <property type="entry name" value="Methyl-accepting chemotaxis protein (MCP) signaling domain"/>
    <property type="match status" value="1"/>
</dbReference>
<evidence type="ECO:0000313" key="5">
    <source>
        <dbReference type="EMBL" id="RUT46393.1"/>
    </source>
</evidence>
<evidence type="ECO:0000256" key="2">
    <source>
        <dbReference type="PROSITE-ProRule" id="PRU00284"/>
    </source>
</evidence>
<sequence length="519" mass="55932">MNQLRSSARSISMFGTGIALIMVIGVLWQGASWYIIVMALLTFLTLGLLLLTGLKQGTESTVMLQGASTTTNWNAIANESLVAADRVQAAVGEVNGSIEKLKSLADTSSLEDMKLKQSSERSLELVQESLAAMEEVAASAAEIQEMAKTLHTRSEKTRAEASLMAESLREADDTIHALADSQQSIEKPMEDLEQNTRKLGALYQDMQGIAGEVALLALNASIEAARVGDQGKGFDVVAVRMRQLAEQSSHAIGNSAPLFQRIAEEVERVKISLQGGRESATQGASLMRKMGEDIRYITEEVTAIDGLIGGTGPRSQEQAELTRNMENMLEEVHDALNHNITHVGGALERMESQRNHTANLEIVTVGLHKASVELMSSLDSISDSSEDVLDGLVELRQTYSLKLSQAAKQPLFIGMEEPVHRTALAELLARETVMEAVWTNRCDGSFVVSIPEAGLLNARGRDWFRRSLAGETVLSEVYISAITKQRCVTLSVPILSDGEVVGVLGADLSLGNIAAGSNA</sequence>
<evidence type="ECO:0000259" key="4">
    <source>
        <dbReference type="PROSITE" id="PS50111"/>
    </source>
</evidence>
<dbReference type="PANTHER" id="PTHR32089">
    <property type="entry name" value="METHYL-ACCEPTING CHEMOTAXIS PROTEIN MCPB"/>
    <property type="match status" value="1"/>
</dbReference>
<dbReference type="InterPro" id="IPR029151">
    <property type="entry name" value="Sensor-like_sf"/>
</dbReference>
<comment type="caution">
    <text evidence="5">The sequence shown here is derived from an EMBL/GenBank/DDBJ whole genome shotgun (WGS) entry which is preliminary data.</text>
</comment>
<dbReference type="Gene3D" id="1.10.287.950">
    <property type="entry name" value="Methyl-accepting chemotaxis protein"/>
    <property type="match status" value="1"/>
</dbReference>
<accession>A0A3S1DSN1</accession>
<dbReference type="OrthoDB" id="9816519at2"/>
<feature type="transmembrane region" description="Helical" evidence="3">
    <location>
        <begin position="12"/>
        <end position="28"/>
    </location>
</feature>
<reference evidence="5 6" key="1">
    <citation type="submission" date="2018-12" db="EMBL/GenBank/DDBJ databases">
        <authorList>
            <person name="Sun L."/>
            <person name="Chen Z."/>
        </authorList>
    </citation>
    <scope>NUCLEOTIDE SEQUENCE [LARGE SCALE GENOMIC DNA]</scope>
    <source>
        <strain evidence="5 6">DSM 15890</strain>
    </source>
</reference>
<keyword evidence="3" id="KW-0812">Transmembrane</keyword>
<dbReference type="CDD" id="cd12913">
    <property type="entry name" value="PDC1_MCP_like"/>
    <property type="match status" value="1"/>
</dbReference>
<dbReference type="Proteomes" id="UP000279446">
    <property type="component" value="Unassembled WGS sequence"/>
</dbReference>
<dbReference type="InterPro" id="IPR004089">
    <property type="entry name" value="MCPsignal_dom"/>
</dbReference>
<dbReference type="Pfam" id="PF00015">
    <property type="entry name" value="MCPsignal"/>
    <property type="match status" value="1"/>
</dbReference>
<name>A0A3S1DSN1_9BACL</name>
<dbReference type="EMBL" id="RZNY01000009">
    <property type="protein sequence ID" value="RUT46393.1"/>
    <property type="molecule type" value="Genomic_DNA"/>
</dbReference>
<evidence type="ECO:0000313" key="6">
    <source>
        <dbReference type="Proteomes" id="UP000279446"/>
    </source>
</evidence>
<dbReference type="SUPFAM" id="SSF103190">
    <property type="entry name" value="Sensory domain-like"/>
    <property type="match status" value="1"/>
</dbReference>
<evidence type="ECO:0000256" key="1">
    <source>
        <dbReference type="ARBA" id="ARBA00023224"/>
    </source>
</evidence>
<gene>
    <name evidence="5" type="ORF">EJP82_13085</name>
</gene>
<proteinExistence type="predicted"/>
<dbReference type="PANTHER" id="PTHR32089:SF112">
    <property type="entry name" value="LYSOZYME-LIKE PROTEIN-RELATED"/>
    <property type="match status" value="1"/>
</dbReference>
<feature type="domain" description="Methyl-accepting transducer" evidence="4">
    <location>
        <begin position="97"/>
        <end position="333"/>
    </location>
</feature>
<dbReference type="Gene3D" id="3.30.450.20">
    <property type="entry name" value="PAS domain"/>
    <property type="match status" value="1"/>
</dbReference>
<dbReference type="Pfam" id="PF22673">
    <property type="entry name" value="MCP-like_PDC_1"/>
    <property type="match status" value="1"/>
</dbReference>
<dbReference type="PROSITE" id="PS50111">
    <property type="entry name" value="CHEMOTAXIS_TRANSDUC_2"/>
    <property type="match status" value="1"/>
</dbReference>
<dbReference type="GO" id="GO:0016020">
    <property type="term" value="C:membrane"/>
    <property type="evidence" value="ECO:0007669"/>
    <property type="project" value="InterPro"/>
</dbReference>
<dbReference type="GO" id="GO:0007165">
    <property type="term" value="P:signal transduction"/>
    <property type="evidence" value="ECO:0007669"/>
    <property type="project" value="UniProtKB-KW"/>
</dbReference>
<keyword evidence="3" id="KW-0472">Membrane</keyword>
<organism evidence="5 6">
    <name type="scientific">Paenibacillus anaericanus</name>
    <dbReference type="NCBI Taxonomy" id="170367"/>
    <lineage>
        <taxon>Bacteria</taxon>
        <taxon>Bacillati</taxon>
        <taxon>Bacillota</taxon>
        <taxon>Bacilli</taxon>
        <taxon>Bacillales</taxon>
        <taxon>Paenibacillaceae</taxon>
        <taxon>Paenibacillus</taxon>
    </lineage>
</organism>
<dbReference type="SMART" id="SM00283">
    <property type="entry name" value="MA"/>
    <property type="match status" value="1"/>
</dbReference>
<protein>
    <submittedName>
        <fullName evidence="5">Methyl-accepting chemotaxis protein</fullName>
    </submittedName>
</protein>
<keyword evidence="1 2" id="KW-0807">Transducer</keyword>
<feature type="transmembrane region" description="Helical" evidence="3">
    <location>
        <begin position="34"/>
        <end position="54"/>
    </location>
</feature>
<evidence type="ECO:0000256" key="3">
    <source>
        <dbReference type="SAM" id="Phobius"/>
    </source>
</evidence>
<keyword evidence="6" id="KW-1185">Reference proteome</keyword>
<dbReference type="RefSeq" id="WP_127192496.1">
    <property type="nucleotide sequence ID" value="NZ_RZNY01000009.1"/>
</dbReference>